<reference evidence="1 2" key="1">
    <citation type="submission" date="2020-09" db="EMBL/GenBank/DDBJ databases">
        <title>Characterization of Paenibacillus peoriae strain ZF390 with broad-spectrum antimicrobial activity as a potential biocontrol agent.</title>
        <authorList>
            <person name="Li L."/>
            <person name="Zhao Y."/>
            <person name="Li B."/>
            <person name="Xie X."/>
        </authorList>
    </citation>
    <scope>NUCLEOTIDE SEQUENCE [LARGE SCALE GENOMIC DNA]</scope>
    <source>
        <strain evidence="1 2">ZF390</strain>
    </source>
</reference>
<evidence type="ECO:0000313" key="1">
    <source>
        <dbReference type="EMBL" id="QNR68621.1"/>
    </source>
</evidence>
<dbReference type="RefSeq" id="WP_134903344.1">
    <property type="nucleotide sequence ID" value="NZ_CP061172.1"/>
</dbReference>
<protein>
    <submittedName>
        <fullName evidence="1">Uncharacterized protein</fullName>
    </submittedName>
</protein>
<accession>A0A7H0YC13</accession>
<sequence>MKLVDIETLGLDYDDLSKIDALIRRSGLSYFEALKVQAVHLDAIVWGLNGILNIEADDAAKERYGDLINHLENALRKNNN</sequence>
<dbReference type="Proteomes" id="UP000516384">
    <property type="component" value="Chromosome"/>
</dbReference>
<dbReference type="AlphaFoldDB" id="A0A7H0YC13"/>
<dbReference type="EMBL" id="CP061172">
    <property type="protein sequence ID" value="QNR68621.1"/>
    <property type="molecule type" value="Genomic_DNA"/>
</dbReference>
<organism evidence="1 2">
    <name type="scientific">Paenibacillus peoriae</name>
    <dbReference type="NCBI Taxonomy" id="59893"/>
    <lineage>
        <taxon>Bacteria</taxon>
        <taxon>Bacillati</taxon>
        <taxon>Bacillota</taxon>
        <taxon>Bacilli</taxon>
        <taxon>Bacillales</taxon>
        <taxon>Paenibacillaceae</taxon>
        <taxon>Paenibacillus</taxon>
    </lineage>
</organism>
<proteinExistence type="predicted"/>
<gene>
    <name evidence="1" type="ORF">IAQ67_06085</name>
</gene>
<name>A0A7H0YC13_9BACL</name>
<evidence type="ECO:0000313" key="2">
    <source>
        <dbReference type="Proteomes" id="UP000516384"/>
    </source>
</evidence>